<dbReference type="Proteomes" id="UP000201682">
    <property type="component" value="Segment"/>
</dbReference>
<keyword evidence="3" id="KW-1185">Reference proteome</keyword>
<accession>A0A160CBH4</accession>
<evidence type="ECO:0000256" key="1">
    <source>
        <dbReference type="SAM" id="Phobius"/>
    </source>
</evidence>
<feature type="transmembrane region" description="Helical" evidence="1">
    <location>
        <begin position="18"/>
        <end position="40"/>
    </location>
</feature>
<organism evidence="2 3">
    <name type="scientific">Escherichia phage vB_EcoM-UFV13</name>
    <dbReference type="NCBI Taxonomy" id="1815590"/>
    <lineage>
        <taxon>Viruses</taxon>
        <taxon>Duplodnaviria</taxon>
        <taxon>Heunggongvirae</taxon>
        <taxon>Uroviricota</taxon>
        <taxon>Caudoviricetes</taxon>
        <taxon>Pantevenvirales</taxon>
        <taxon>Straboviridae</taxon>
        <taxon>Tevenvirinae</taxon>
        <taxon>Tequatrovirus</taxon>
        <taxon>Tequatrovirus ecomufv133</taxon>
    </lineage>
</organism>
<name>A0A160CBH4_9CAUD</name>
<keyword evidence="1" id="KW-0812">Transmembrane</keyword>
<evidence type="ECO:0000313" key="2">
    <source>
        <dbReference type="EMBL" id="ANA50296.1"/>
    </source>
</evidence>
<dbReference type="KEGG" id="vg:29081326"/>
<proteinExistence type="predicted"/>
<dbReference type="GeneID" id="29081326"/>
<dbReference type="RefSeq" id="YP_009290530.1">
    <property type="nucleotide sequence ID" value="NC_031103.1"/>
</dbReference>
<keyword evidence="1" id="KW-1133">Transmembrane helix</keyword>
<gene>
    <name evidence="2" type="ORF">vBEcoMUFV13_g265</name>
</gene>
<sequence length="43" mass="5097">MFNIYFCDEVIMKIFNSVLIACAWWVAQVSAVVVGIHIYYEYF</sequence>
<protein>
    <submittedName>
        <fullName evidence="2">Uncharacterized protein</fullName>
    </submittedName>
</protein>
<dbReference type="EMBL" id="KU867876">
    <property type="protein sequence ID" value="ANA50296.1"/>
    <property type="molecule type" value="Genomic_DNA"/>
</dbReference>
<evidence type="ECO:0000313" key="3">
    <source>
        <dbReference type="Proteomes" id="UP000201682"/>
    </source>
</evidence>
<keyword evidence="1" id="KW-0472">Membrane</keyword>
<reference evidence="3" key="1">
    <citation type="submission" date="2016-03" db="EMBL/GenBank/DDBJ databases">
        <authorList>
            <person name="Duarte V.S."/>
            <person name="Dias R.S."/>
            <person name="Kropinski A.M."/>
            <person name="Vidigal P.M.P."/>
            <person name="Silva C.C."/>
            <person name="Souza F.O."/>
            <person name="Xavier A.S."/>
            <person name="Teixeira J.S."/>
            <person name="de Paula S.O."/>
        </authorList>
    </citation>
    <scope>NUCLEOTIDE SEQUENCE [LARGE SCALE GENOMIC DNA]</scope>
</reference>